<gene>
    <name evidence="1" type="ORF">SAMN04488001_1755</name>
</gene>
<keyword evidence="2" id="KW-1185">Reference proteome</keyword>
<dbReference type="Pfam" id="PF13242">
    <property type="entry name" value="Hydrolase_like"/>
    <property type="match status" value="1"/>
</dbReference>
<dbReference type="SUPFAM" id="SSF56784">
    <property type="entry name" value="HAD-like"/>
    <property type="match status" value="1"/>
</dbReference>
<dbReference type="InterPro" id="IPR036412">
    <property type="entry name" value="HAD-like_sf"/>
</dbReference>
<reference evidence="2" key="1">
    <citation type="submission" date="2016-10" db="EMBL/GenBank/DDBJ databases">
        <authorList>
            <person name="Varghese N."/>
            <person name="Submissions S."/>
        </authorList>
    </citation>
    <scope>NUCLEOTIDE SEQUENCE [LARGE SCALE GENOMIC DNA]</scope>
    <source>
        <strain evidence="2">DSM 26922</strain>
    </source>
</reference>
<dbReference type="STRING" id="670155.SAMN04488001_1755"/>
<keyword evidence="1" id="KW-0378">Hydrolase</keyword>
<dbReference type="Proteomes" id="UP000199441">
    <property type="component" value="Unassembled WGS sequence"/>
</dbReference>
<dbReference type="NCBIfam" id="TIGR01460">
    <property type="entry name" value="HAD-SF-IIA"/>
    <property type="match status" value="1"/>
</dbReference>
<dbReference type="GO" id="GO:0016791">
    <property type="term" value="F:phosphatase activity"/>
    <property type="evidence" value="ECO:0007669"/>
    <property type="project" value="TreeGrafter"/>
</dbReference>
<dbReference type="PANTHER" id="PTHR19288">
    <property type="entry name" value="4-NITROPHENYLPHOSPHATASE-RELATED"/>
    <property type="match status" value="1"/>
</dbReference>
<proteinExistence type="predicted"/>
<sequence length="288" mass="31301">MAKLMPLSDLAPRYDGLLCDIWGVLHNGIAAFPDAIDTLCKYRAQGGIVILITNAPRSNQVIYPQLTKLGVPREAFDLIVTSGDVTRSLLQKRPDTPLFHFGPERDKSILEGRTHQMVSSKDAKLCLLTGPLNDGIESVEIYERILLEMRDNDVYMICANPDLVVKSGNRIVICAGSIAQLYAKLGGKVTYAGKPEAPIYQAAIAQMTIAAGRTLSKNRILVVGDGLPTDIKGAAQNGFAAYFVAGGIHAIDTGDLKTTETSARAYDVIRHQFTDLKLAGICDHLSWF</sequence>
<accession>A0A1H2W889</accession>
<organism evidence="1 2">
    <name type="scientific">Litoreibacter albidus</name>
    <dbReference type="NCBI Taxonomy" id="670155"/>
    <lineage>
        <taxon>Bacteria</taxon>
        <taxon>Pseudomonadati</taxon>
        <taxon>Pseudomonadota</taxon>
        <taxon>Alphaproteobacteria</taxon>
        <taxon>Rhodobacterales</taxon>
        <taxon>Roseobacteraceae</taxon>
        <taxon>Litoreibacter</taxon>
    </lineage>
</organism>
<dbReference type="InterPro" id="IPR006357">
    <property type="entry name" value="HAD-SF_hydro_IIA"/>
</dbReference>
<dbReference type="PANTHER" id="PTHR19288:SF90">
    <property type="entry name" value="OS08G0542600 PROTEIN"/>
    <property type="match status" value="1"/>
</dbReference>
<evidence type="ECO:0000313" key="2">
    <source>
        <dbReference type="Proteomes" id="UP000199441"/>
    </source>
</evidence>
<dbReference type="InterPro" id="IPR006356">
    <property type="entry name" value="HAD-SF_hydro_IIA_hyp3"/>
</dbReference>
<dbReference type="AlphaFoldDB" id="A0A1H2W889"/>
<dbReference type="OrthoDB" id="9791073at2"/>
<protein>
    <submittedName>
        <fullName evidence="1">HAD-superfamily class IIA hydrolase, TIGR01459</fullName>
    </submittedName>
</protein>
<dbReference type="Pfam" id="PF13344">
    <property type="entry name" value="Hydrolase_6"/>
    <property type="match status" value="1"/>
</dbReference>
<evidence type="ECO:0000313" key="1">
    <source>
        <dbReference type="EMBL" id="SDW76852.1"/>
    </source>
</evidence>
<dbReference type="InterPro" id="IPR023214">
    <property type="entry name" value="HAD_sf"/>
</dbReference>
<dbReference type="NCBIfam" id="TIGR01459">
    <property type="entry name" value="HAD-SF-IIA-hyp4"/>
    <property type="match status" value="1"/>
</dbReference>
<dbReference type="Gene3D" id="3.40.50.1000">
    <property type="entry name" value="HAD superfamily/HAD-like"/>
    <property type="match status" value="2"/>
</dbReference>
<dbReference type="EMBL" id="FNOI01000002">
    <property type="protein sequence ID" value="SDW76852.1"/>
    <property type="molecule type" value="Genomic_DNA"/>
</dbReference>
<dbReference type="GO" id="GO:0005737">
    <property type="term" value="C:cytoplasm"/>
    <property type="evidence" value="ECO:0007669"/>
    <property type="project" value="TreeGrafter"/>
</dbReference>
<name>A0A1H2W889_9RHOB</name>